<sequence length="139" mass="15267">MATFKFELVSPESILFSGEVNSVIVPAVEGEMTVLAGHAPVVATLKPGILVLIKTDNSNGKEFFVSGGIVEINPTGMTILAEQARFIEDVDTAVLDQEILTAETRLAAAPEDESEQRRLHDQLVQLKEFRNVFEERRAN</sequence>
<dbReference type="GO" id="GO:0045259">
    <property type="term" value="C:proton-transporting ATP synthase complex"/>
    <property type="evidence" value="ECO:0007669"/>
    <property type="project" value="UniProtKB-KW"/>
</dbReference>
<dbReference type="Proteomes" id="UP000255207">
    <property type="component" value="Unassembled WGS sequence"/>
</dbReference>
<dbReference type="NCBIfam" id="TIGR01216">
    <property type="entry name" value="ATP_synt_epsi"/>
    <property type="match status" value="1"/>
</dbReference>
<evidence type="ECO:0000256" key="2">
    <source>
        <dbReference type="ARBA" id="ARBA00004184"/>
    </source>
</evidence>
<dbReference type="RefSeq" id="WP_114831624.1">
    <property type="nucleotide sequence ID" value="NZ_QQTO01000037.1"/>
</dbReference>
<dbReference type="InterPro" id="IPR020546">
    <property type="entry name" value="ATP_synth_F1_dsu/esu_N"/>
</dbReference>
<evidence type="ECO:0000256" key="1">
    <source>
        <dbReference type="ARBA" id="ARBA00003543"/>
    </source>
</evidence>
<comment type="function">
    <text evidence="1 10">Produces ATP from ADP in the presence of a proton gradient across the membrane.</text>
</comment>
<dbReference type="GO" id="GO:0005524">
    <property type="term" value="F:ATP binding"/>
    <property type="evidence" value="ECO:0007669"/>
    <property type="project" value="UniProtKB-UniRule"/>
</dbReference>
<dbReference type="SUPFAM" id="SSF51344">
    <property type="entry name" value="Epsilon subunit of F1F0-ATP synthase N-terminal domain"/>
    <property type="match status" value="1"/>
</dbReference>
<protein>
    <recommendedName>
        <fullName evidence="10">ATP synthase epsilon chain</fullName>
    </recommendedName>
    <alternativeName>
        <fullName evidence="10">ATP synthase F1 sector epsilon subunit</fullName>
    </alternativeName>
    <alternativeName>
        <fullName evidence="10">F-ATPase epsilon subunit</fullName>
    </alternativeName>
</protein>
<dbReference type="PANTHER" id="PTHR13822:SF10">
    <property type="entry name" value="ATP SYNTHASE EPSILON CHAIN, CHLOROPLASTIC"/>
    <property type="match status" value="1"/>
</dbReference>
<reference evidence="14" key="1">
    <citation type="submission" date="2018-07" db="EMBL/GenBank/DDBJ databases">
        <authorList>
            <person name="Safronova V.I."/>
            <person name="Chirak E.R."/>
            <person name="Sazanova A.L."/>
        </authorList>
    </citation>
    <scope>NUCLEOTIDE SEQUENCE [LARGE SCALE GENOMIC DNA]</scope>
    <source>
        <strain evidence="14">RCAM04685</strain>
    </source>
</reference>
<evidence type="ECO:0000256" key="4">
    <source>
        <dbReference type="ARBA" id="ARBA00022448"/>
    </source>
</evidence>
<evidence type="ECO:0000256" key="6">
    <source>
        <dbReference type="ARBA" id="ARBA00023065"/>
    </source>
</evidence>
<dbReference type="GO" id="GO:0012505">
    <property type="term" value="C:endomembrane system"/>
    <property type="evidence" value="ECO:0007669"/>
    <property type="project" value="UniProtKB-SubCell"/>
</dbReference>
<dbReference type="CDD" id="cd12152">
    <property type="entry name" value="F1-ATPase_delta"/>
    <property type="match status" value="1"/>
</dbReference>
<keyword evidence="6 10" id="KW-0406">Ion transport</keyword>
<evidence type="ECO:0000256" key="7">
    <source>
        <dbReference type="ARBA" id="ARBA00023136"/>
    </source>
</evidence>
<comment type="subcellular location">
    <subcellularLocation>
        <location evidence="10">Cell membrane</location>
        <topology evidence="10">Peripheral membrane protein</topology>
    </subcellularLocation>
    <subcellularLocation>
        <location evidence="2">Endomembrane system</location>
        <topology evidence="2">Peripheral membrane protein</topology>
    </subcellularLocation>
</comment>
<comment type="similarity">
    <text evidence="3 10 11">Belongs to the ATPase epsilon chain family.</text>
</comment>
<proteinExistence type="inferred from homology"/>
<comment type="subunit">
    <text evidence="10 11">F-type ATPases have 2 components, CF(1) - the catalytic core - and CF(0) - the membrane proton channel. CF(1) has five subunits: alpha(3), beta(3), gamma(1), delta(1), epsilon(1). CF(0) has three main subunits: a, b and c.</text>
</comment>
<keyword evidence="7 10" id="KW-0472">Membrane</keyword>
<evidence type="ECO:0000313" key="13">
    <source>
        <dbReference type="EMBL" id="RDJ20808.1"/>
    </source>
</evidence>
<evidence type="ECO:0000256" key="10">
    <source>
        <dbReference type="HAMAP-Rule" id="MF_00530"/>
    </source>
</evidence>
<evidence type="ECO:0000256" key="5">
    <source>
        <dbReference type="ARBA" id="ARBA00022781"/>
    </source>
</evidence>
<dbReference type="HAMAP" id="MF_00530">
    <property type="entry name" value="ATP_synth_epsil_bac"/>
    <property type="match status" value="1"/>
</dbReference>
<keyword evidence="14" id="KW-1185">Reference proteome</keyword>
<keyword evidence="4 10" id="KW-0813">Transport</keyword>
<dbReference type="AlphaFoldDB" id="A0A370L0K5"/>
<name>A0A370L0K5_9HYPH</name>
<accession>A0A370L0K5</accession>
<organism evidence="13 14">
    <name type="scientific">Bosea caraganae</name>
    <dbReference type="NCBI Taxonomy" id="2763117"/>
    <lineage>
        <taxon>Bacteria</taxon>
        <taxon>Pseudomonadati</taxon>
        <taxon>Pseudomonadota</taxon>
        <taxon>Alphaproteobacteria</taxon>
        <taxon>Hyphomicrobiales</taxon>
        <taxon>Boseaceae</taxon>
        <taxon>Bosea</taxon>
    </lineage>
</organism>
<dbReference type="Pfam" id="PF02823">
    <property type="entry name" value="ATP-synt_DE_N"/>
    <property type="match status" value="1"/>
</dbReference>
<evidence type="ECO:0000256" key="11">
    <source>
        <dbReference type="RuleBase" id="RU003656"/>
    </source>
</evidence>
<dbReference type="InterPro" id="IPR001469">
    <property type="entry name" value="ATP_synth_F1_dsu/esu"/>
</dbReference>
<dbReference type="OrthoDB" id="9799969at2"/>
<dbReference type="EMBL" id="QQTP01000015">
    <property type="protein sequence ID" value="RDJ20808.1"/>
    <property type="molecule type" value="Genomic_DNA"/>
</dbReference>
<dbReference type="NCBIfam" id="NF001851">
    <property type="entry name" value="PRK00571.2-4"/>
    <property type="match status" value="1"/>
</dbReference>
<evidence type="ECO:0000313" key="14">
    <source>
        <dbReference type="Proteomes" id="UP000255207"/>
    </source>
</evidence>
<dbReference type="InterPro" id="IPR036771">
    <property type="entry name" value="ATPsynth_dsu/esu_N"/>
</dbReference>
<evidence type="ECO:0000256" key="9">
    <source>
        <dbReference type="ARBA" id="ARBA00023310"/>
    </source>
</evidence>
<keyword evidence="8 10" id="KW-0139">CF(1)</keyword>
<dbReference type="Gene3D" id="2.60.15.10">
    <property type="entry name" value="F0F1 ATP synthase delta/epsilon subunit, N-terminal"/>
    <property type="match status" value="1"/>
</dbReference>
<evidence type="ECO:0000256" key="8">
    <source>
        <dbReference type="ARBA" id="ARBA00023196"/>
    </source>
</evidence>
<dbReference type="PANTHER" id="PTHR13822">
    <property type="entry name" value="ATP SYNTHASE DELTA/EPSILON CHAIN"/>
    <property type="match status" value="1"/>
</dbReference>
<keyword evidence="5 10" id="KW-0375">Hydrogen ion transport</keyword>
<gene>
    <name evidence="10" type="primary">atpC</name>
    <name evidence="13" type="ORF">DWE98_22860</name>
</gene>
<evidence type="ECO:0000259" key="12">
    <source>
        <dbReference type="Pfam" id="PF02823"/>
    </source>
</evidence>
<keyword evidence="9 10" id="KW-0066">ATP synthesis</keyword>
<feature type="domain" description="ATP synthase F1 complex delta/epsilon subunit N-terminal" evidence="12">
    <location>
        <begin position="4"/>
        <end position="84"/>
    </location>
</feature>
<comment type="caution">
    <text evidence="13">The sequence shown here is derived from an EMBL/GenBank/DDBJ whole genome shotgun (WGS) entry which is preliminary data.</text>
</comment>
<keyword evidence="10" id="KW-1003">Cell membrane</keyword>
<dbReference type="GO" id="GO:0005886">
    <property type="term" value="C:plasma membrane"/>
    <property type="evidence" value="ECO:0007669"/>
    <property type="project" value="UniProtKB-SubCell"/>
</dbReference>
<evidence type="ECO:0000256" key="3">
    <source>
        <dbReference type="ARBA" id="ARBA00005712"/>
    </source>
</evidence>
<dbReference type="GO" id="GO:0046933">
    <property type="term" value="F:proton-transporting ATP synthase activity, rotational mechanism"/>
    <property type="evidence" value="ECO:0007669"/>
    <property type="project" value="UniProtKB-UniRule"/>
</dbReference>